<proteinExistence type="predicted"/>
<organism evidence="2 3">
    <name type="scientific">Aspergillus fumigatus</name>
    <name type="common">Neosartorya fumigata</name>
    <dbReference type="NCBI Taxonomy" id="746128"/>
    <lineage>
        <taxon>Eukaryota</taxon>
        <taxon>Fungi</taxon>
        <taxon>Dikarya</taxon>
        <taxon>Ascomycota</taxon>
        <taxon>Pezizomycotina</taxon>
        <taxon>Eurotiomycetes</taxon>
        <taxon>Eurotiomycetidae</taxon>
        <taxon>Eurotiales</taxon>
        <taxon>Aspergillaceae</taxon>
        <taxon>Aspergillus</taxon>
        <taxon>Aspergillus subgen. Fumigati</taxon>
    </lineage>
</organism>
<evidence type="ECO:0008006" key="4">
    <source>
        <dbReference type="Google" id="ProtNLM"/>
    </source>
</evidence>
<keyword evidence="1" id="KW-0732">Signal</keyword>
<dbReference type="AlphaFoldDB" id="A0A229YDI4"/>
<name>A0A229YDI4_ASPFM</name>
<protein>
    <recommendedName>
        <fullName evidence="4">Ubiquitin 3 binding protein But2 C-terminal domain-containing protein</fullName>
    </recommendedName>
</protein>
<evidence type="ECO:0000313" key="2">
    <source>
        <dbReference type="EMBL" id="KAH1910943.1"/>
    </source>
</evidence>
<comment type="caution">
    <text evidence="2">The sequence shown here is derived from an EMBL/GenBank/DDBJ whole genome shotgun (WGS) entry which is preliminary data.</text>
</comment>
<accession>A0A229YDI4</accession>
<dbReference type="EMBL" id="JAIBSC010000004">
    <property type="protein sequence ID" value="KAH1910943.1"/>
    <property type="molecule type" value="Genomic_DNA"/>
</dbReference>
<reference evidence="2" key="1">
    <citation type="submission" date="2021-08" db="EMBL/GenBank/DDBJ databases">
        <title>Global Aspergillus fumigatus from environmental and clinical sources.</title>
        <authorList>
            <person name="Barber A."/>
            <person name="Sae-Ong T."/>
        </authorList>
    </citation>
    <scope>NUCLEOTIDE SEQUENCE</scope>
    <source>
        <strain evidence="2">NRZ-2016-071</strain>
    </source>
</reference>
<evidence type="ECO:0000313" key="3">
    <source>
        <dbReference type="Proteomes" id="UP000813423"/>
    </source>
</evidence>
<gene>
    <name evidence="2" type="ORF">KXV57_005713</name>
</gene>
<evidence type="ECO:0000256" key="1">
    <source>
        <dbReference type="SAM" id="SignalP"/>
    </source>
</evidence>
<feature type="signal peptide" evidence="1">
    <location>
        <begin position="1"/>
        <end position="19"/>
    </location>
</feature>
<dbReference type="Proteomes" id="UP000813423">
    <property type="component" value="Unassembled WGS sequence"/>
</dbReference>
<sequence length="185" mass="19585">MRFLTSITPLVSLLPLIHALPSPTSCTTVTPDIARVSEADPVASYLPGFRISQQAGGTNKEDMFVEFNITAGSWGCSLSSFFPAGTPVTTSGAAAPVEIFAVNGPLSRSPHGIDVSWAYCPAPGALVGSTAFESDPNEARTRFVNSFSCTDKMTYRLSIASWYKQAASVEFAQGPGVGLRMTHNC</sequence>
<feature type="chain" id="PRO_5041162173" description="Ubiquitin 3 binding protein But2 C-terminal domain-containing protein" evidence="1">
    <location>
        <begin position="20"/>
        <end position="185"/>
    </location>
</feature>
<dbReference type="OMA" id="WAYCPAP"/>